<keyword evidence="1" id="KW-1133">Transmembrane helix</keyword>
<dbReference type="AlphaFoldDB" id="A0A2I2F057"/>
<proteinExistence type="predicted"/>
<evidence type="ECO:0000313" key="2">
    <source>
        <dbReference type="EMBL" id="PLB34004.1"/>
    </source>
</evidence>
<keyword evidence="1" id="KW-0812">Transmembrane</keyword>
<dbReference type="EMBL" id="KZ559188">
    <property type="protein sequence ID" value="PLB34004.1"/>
    <property type="molecule type" value="Genomic_DNA"/>
</dbReference>
<sequence length="147" mass="17411">MHVSREIRSFGHPKSYRTGRRTVDSLWPVFPLQVSHSSHSNYLSLCGWFRFLHSQWAESVCCLSLWFIFIMPLLSGWRRLMRTSMYVCYARSACSTLLQSLVYNGKTHVRFDLLPLGPPHFLPREYDIEILRRPVFNEPSVHQVWPR</sequence>
<dbReference type="RefSeq" id="XP_024668016.1">
    <property type="nucleotide sequence ID" value="XM_024814280.1"/>
</dbReference>
<protein>
    <submittedName>
        <fullName evidence="2">Uncharacterized protein</fullName>
    </submittedName>
</protein>
<feature type="transmembrane region" description="Helical" evidence="1">
    <location>
        <begin position="56"/>
        <end position="75"/>
    </location>
</feature>
<keyword evidence="3" id="KW-1185">Reference proteome</keyword>
<gene>
    <name evidence="2" type="ORF">BDW47DRAFT_112951</name>
</gene>
<organism evidence="2 3">
    <name type="scientific">Aspergillus candidus</name>
    <dbReference type="NCBI Taxonomy" id="41067"/>
    <lineage>
        <taxon>Eukaryota</taxon>
        <taxon>Fungi</taxon>
        <taxon>Dikarya</taxon>
        <taxon>Ascomycota</taxon>
        <taxon>Pezizomycotina</taxon>
        <taxon>Eurotiomycetes</taxon>
        <taxon>Eurotiomycetidae</taxon>
        <taxon>Eurotiales</taxon>
        <taxon>Aspergillaceae</taxon>
        <taxon>Aspergillus</taxon>
        <taxon>Aspergillus subgen. Circumdati</taxon>
    </lineage>
</organism>
<accession>A0A2I2F057</accession>
<keyword evidence="1" id="KW-0472">Membrane</keyword>
<dbReference type="GeneID" id="36521440"/>
<evidence type="ECO:0000256" key="1">
    <source>
        <dbReference type="SAM" id="Phobius"/>
    </source>
</evidence>
<reference evidence="2 3" key="1">
    <citation type="submission" date="2017-12" db="EMBL/GenBank/DDBJ databases">
        <authorList>
            <consortium name="DOE Joint Genome Institute"/>
            <person name="Haridas S."/>
            <person name="Kjaerbolling I."/>
            <person name="Vesth T.C."/>
            <person name="Frisvad J.C."/>
            <person name="Nybo J.L."/>
            <person name="Theobald S."/>
            <person name="Kuo A."/>
            <person name="Bowyer P."/>
            <person name="Matsuda Y."/>
            <person name="Mondo S."/>
            <person name="Lyhne E.K."/>
            <person name="Kogle M.E."/>
            <person name="Clum A."/>
            <person name="Lipzen A."/>
            <person name="Salamov A."/>
            <person name="Ngan C.Y."/>
            <person name="Daum C."/>
            <person name="Chiniquy J."/>
            <person name="Barry K."/>
            <person name="LaButti K."/>
            <person name="Simmons B.A."/>
            <person name="Magnuson J.K."/>
            <person name="Mortensen U.H."/>
            <person name="Larsen T.O."/>
            <person name="Grigoriev I.V."/>
            <person name="Baker S.E."/>
            <person name="Andersen M.R."/>
            <person name="Nordberg H.P."/>
            <person name="Cantor M.N."/>
            <person name="Hua S.X."/>
        </authorList>
    </citation>
    <scope>NUCLEOTIDE SEQUENCE [LARGE SCALE GENOMIC DNA]</scope>
    <source>
        <strain evidence="2 3">CBS 102.13</strain>
    </source>
</reference>
<dbReference type="Proteomes" id="UP000234585">
    <property type="component" value="Unassembled WGS sequence"/>
</dbReference>
<evidence type="ECO:0000313" key="3">
    <source>
        <dbReference type="Proteomes" id="UP000234585"/>
    </source>
</evidence>
<name>A0A2I2F057_ASPCN</name>